<dbReference type="InParanoid" id="Q2HB96"/>
<dbReference type="Gene3D" id="3.30.70.100">
    <property type="match status" value="1"/>
</dbReference>
<dbReference type="RefSeq" id="XP_001229024.1">
    <property type="nucleotide sequence ID" value="XM_001229023.1"/>
</dbReference>
<dbReference type="VEuPathDB" id="FungiDB:CHGG_02508"/>
<dbReference type="OrthoDB" id="3542212at2759"/>
<keyword evidence="2" id="KW-1185">Reference proteome</keyword>
<dbReference type="Proteomes" id="UP000001056">
    <property type="component" value="Unassembled WGS sequence"/>
</dbReference>
<dbReference type="HOGENOM" id="CLU_2518841_0_0_1"/>
<name>Q2HB96_CHAGB</name>
<reference evidence="2" key="1">
    <citation type="journal article" date="2015" name="Genome Announc.">
        <title>Draft genome sequence of the cellulolytic fungus Chaetomium globosum.</title>
        <authorList>
            <person name="Cuomo C.A."/>
            <person name="Untereiner W.A."/>
            <person name="Ma L.-J."/>
            <person name="Grabherr M."/>
            <person name="Birren B.W."/>
        </authorList>
    </citation>
    <scope>NUCLEOTIDE SEQUENCE [LARGE SCALE GENOMIC DNA]</scope>
    <source>
        <strain evidence="2">ATCC 6205 / CBS 148.51 / DSM 1962 / NBRC 6347 / NRRL 1970</strain>
    </source>
</reference>
<organism evidence="1 2">
    <name type="scientific">Chaetomium globosum (strain ATCC 6205 / CBS 148.51 / DSM 1962 / NBRC 6347 / NRRL 1970)</name>
    <name type="common">Soil fungus</name>
    <dbReference type="NCBI Taxonomy" id="306901"/>
    <lineage>
        <taxon>Eukaryota</taxon>
        <taxon>Fungi</taxon>
        <taxon>Dikarya</taxon>
        <taxon>Ascomycota</taxon>
        <taxon>Pezizomycotina</taxon>
        <taxon>Sordariomycetes</taxon>
        <taxon>Sordariomycetidae</taxon>
        <taxon>Sordariales</taxon>
        <taxon>Chaetomiaceae</taxon>
        <taxon>Chaetomium</taxon>
    </lineage>
</organism>
<evidence type="ECO:0000313" key="1">
    <source>
        <dbReference type="EMBL" id="EAQ90573.1"/>
    </source>
</evidence>
<gene>
    <name evidence="1" type="ORF">CHGG_02508</name>
</gene>
<dbReference type="eggNOG" id="ENOG502RKPG">
    <property type="taxonomic scope" value="Eukaryota"/>
</dbReference>
<dbReference type="GeneID" id="4389697"/>
<sequence length="99" mass="11154">MPPVTEFALIHLIPKPTNDTNQTTTATTTPIPPKFLAALASAMRDQDKWHAAAFPDLPSSAAERAAVWFRQVEDPTWLLTTARWESVAAHWDWIRSEEN</sequence>
<protein>
    <submittedName>
        <fullName evidence="1">Uncharacterized protein</fullName>
    </submittedName>
</protein>
<dbReference type="AlphaFoldDB" id="Q2HB96"/>
<accession>Q2HB96</accession>
<proteinExistence type="predicted"/>
<evidence type="ECO:0000313" key="2">
    <source>
        <dbReference type="Proteomes" id="UP000001056"/>
    </source>
</evidence>
<dbReference type="EMBL" id="CH408030">
    <property type="protein sequence ID" value="EAQ90573.1"/>
    <property type="molecule type" value="Genomic_DNA"/>
</dbReference>
<dbReference type="OMA" id="WHAAAFP"/>